<name>A0A0C2WW63_AMAMK</name>
<feature type="signal peptide" evidence="1">
    <location>
        <begin position="1"/>
        <end position="19"/>
    </location>
</feature>
<evidence type="ECO:0000313" key="3">
    <source>
        <dbReference type="Proteomes" id="UP000054549"/>
    </source>
</evidence>
<evidence type="ECO:0000256" key="1">
    <source>
        <dbReference type="SAM" id="SignalP"/>
    </source>
</evidence>
<proteinExistence type="predicted"/>
<sequence length="136" mass="14679">MRFTAIVCLTSLLLVPALGASPPRVPEHGEIVKYQTGIAPRLGVVLGSNPHHPTGNIKLAPLTSHSLHPPGPISARKDEVVTTLPGHVVRTGQWAPLLALNIDSHHEDHPPRFTHFAMGPVKGSPNYQDRRRLGGK</sequence>
<gene>
    <name evidence="2" type="ORF">M378DRAFT_914232</name>
</gene>
<dbReference type="HOGENOM" id="CLU_106779_0_0_1"/>
<reference evidence="2 3" key="1">
    <citation type="submission" date="2014-04" db="EMBL/GenBank/DDBJ databases">
        <title>Evolutionary Origins and Diversification of the Mycorrhizal Mutualists.</title>
        <authorList>
            <consortium name="DOE Joint Genome Institute"/>
            <consortium name="Mycorrhizal Genomics Consortium"/>
            <person name="Kohler A."/>
            <person name="Kuo A."/>
            <person name="Nagy L.G."/>
            <person name="Floudas D."/>
            <person name="Copeland A."/>
            <person name="Barry K.W."/>
            <person name="Cichocki N."/>
            <person name="Veneault-Fourrey C."/>
            <person name="LaButti K."/>
            <person name="Lindquist E.A."/>
            <person name="Lipzen A."/>
            <person name="Lundell T."/>
            <person name="Morin E."/>
            <person name="Murat C."/>
            <person name="Riley R."/>
            <person name="Ohm R."/>
            <person name="Sun H."/>
            <person name="Tunlid A."/>
            <person name="Henrissat B."/>
            <person name="Grigoriev I.V."/>
            <person name="Hibbett D.S."/>
            <person name="Martin F."/>
        </authorList>
    </citation>
    <scope>NUCLEOTIDE SEQUENCE [LARGE SCALE GENOMIC DNA]</scope>
    <source>
        <strain evidence="2 3">Koide BX008</strain>
    </source>
</reference>
<evidence type="ECO:0000313" key="2">
    <source>
        <dbReference type="EMBL" id="KIL60588.1"/>
    </source>
</evidence>
<dbReference type="AlphaFoldDB" id="A0A0C2WW63"/>
<dbReference type="EMBL" id="KN818296">
    <property type="protein sequence ID" value="KIL60588.1"/>
    <property type="molecule type" value="Genomic_DNA"/>
</dbReference>
<dbReference type="InParanoid" id="A0A0C2WW63"/>
<organism evidence="2 3">
    <name type="scientific">Amanita muscaria (strain Koide BX008)</name>
    <dbReference type="NCBI Taxonomy" id="946122"/>
    <lineage>
        <taxon>Eukaryota</taxon>
        <taxon>Fungi</taxon>
        <taxon>Dikarya</taxon>
        <taxon>Basidiomycota</taxon>
        <taxon>Agaricomycotina</taxon>
        <taxon>Agaricomycetes</taxon>
        <taxon>Agaricomycetidae</taxon>
        <taxon>Agaricales</taxon>
        <taxon>Pluteineae</taxon>
        <taxon>Amanitaceae</taxon>
        <taxon>Amanita</taxon>
    </lineage>
</organism>
<keyword evidence="1" id="KW-0732">Signal</keyword>
<feature type="chain" id="PRO_5002173835" evidence="1">
    <location>
        <begin position="20"/>
        <end position="136"/>
    </location>
</feature>
<protein>
    <submittedName>
        <fullName evidence="2">Uncharacterized protein</fullName>
    </submittedName>
</protein>
<keyword evidence="3" id="KW-1185">Reference proteome</keyword>
<dbReference type="Proteomes" id="UP000054549">
    <property type="component" value="Unassembled WGS sequence"/>
</dbReference>
<accession>A0A0C2WW63</accession>